<comment type="caution">
    <text evidence="2">The sequence shown here is derived from an EMBL/GenBank/DDBJ whole genome shotgun (WGS) entry which is preliminary data.</text>
</comment>
<organism evidence="2 3">
    <name type="scientific">Ardenticatena maritima</name>
    <dbReference type="NCBI Taxonomy" id="872965"/>
    <lineage>
        <taxon>Bacteria</taxon>
        <taxon>Bacillati</taxon>
        <taxon>Chloroflexota</taxon>
        <taxon>Ardenticatenia</taxon>
        <taxon>Ardenticatenales</taxon>
        <taxon>Ardenticatenaceae</taxon>
        <taxon>Ardenticatena</taxon>
    </lineage>
</organism>
<evidence type="ECO:0000256" key="1">
    <source>
        <dbReference type="SAM" id="Phobius"/>
    </source>
</evidence>
<keyword evidence="3" id="KW-1185">Reference proteome</keyword>
<sequence>MQGVSLAPILSLFSQNCLLTSLVFVIYLGTFPVRTFQKKG</sequence>
<evidence type="ECO:0000313" key="2">
    <source>
        <dbReference type="EMBL" id="GAP63327.1"/>
    </source>
</evidence>
<protein>
    <submittedName>
        <fullName evidence="2">Uncharacterized protein</fullName>
    </submittedName>
</protein>
<reference evidence="2 3" key="1">
    <citation type="journal article" date="2015" name="Genome Announc.">
        <title>Draft Genome Sequence of a Heterotrophic Facultative Anaerobic Thermophilic Bacterium, Ardenticatena maritima Strain 110ST.</title>
        <authorList>
            <person name="Kawaichi S."/>
            <person name="Yoshida T."/>
            <person name="Sako Y."/>
            <person name="Nakamura R."/>
        </authorList>
    </citation>
    <scope>NUCLEOTIDE SEQUENCE [LARGE SCALE GENOMIC DNA]</scope>
    <source>
        <strain evidence="2 3">110S</strain>
    </source>
</reference>
<reference evidence="3" key="2">
    <citation type="submission" date="2015-08" db="EMBL/GenBank/DDBJ databases">
        <title>Draft Genome Sequence of a Heterotrophic Facultative Anaerobic Bacterium Ardenticatena maritima Strain 110S.</title>
        <authorList>
            <person name="Kawaichi S."/>
            <person name="Yoshida T."/>
            <person name="Sako Y."/>
            <person name="Nakamura R."/>
        </authorList>
    </citation>
    <scope>NUCLEOTIDE SEQUENCE [LARGE SCALE GENOMIC DNA]</scope>
    <source>
        <strain evidence="3">110S</strain>
    </source>
</reference>
<accession>A0A0N0RFN2</accession>
<dbReference type="EMBL" id="BBZA01000137">
    <property type="protein sequence ID" value="GAP63327.1"/>
    <property type="molecule type" value="Genomic_DNA"/>
</dbReference>
<keyword evidence="1" id="KW-0472">Membrane</keyword>
<keyword evidence="1" id="KW-0812">Transmembrane</keyword>
<keyword evidence="1" id="KW-1133">Transmembrane helix</keyword>
<feature type="transmembrane region" description="Helical" evidence="1">
    <location>
        <begin position="6"/>
        <end position="29"/>
    </location>
</feature>
<proteinExistence type="predicted"/>
<dbReference type="AlphaFoldDB" id="A0A0N0RFN2"/>
<evidence type="ECO:0000313" key="3">
    <source>
        <dbReference type="Proteomes" id="UP000037784"/>
    </source>
</evidence>
<name>A0A0N0RFN2_9CHLR</name>
<dbReference type="InParanoid" id="A0A0N0RFN2"/>
<gene>
    <name evidence="2" type="ORF">ARMA_1750</name>
</gene>
<dbReference type="Proteomes" id="UP000037784">
    <property type="component" value="Unassembled WGS sequence"/>
</dbReference>